<dbReference type="GO" id="GO:0004932">
    <property type="term" value="F:mating-type factor pheromone receptor activity"/>
    <property type="evidence" value="ECO:0007669"/>
    <property type="project" value="InterPro"/>
</dbReference>
<evidence type="ECO:0000313" key="3">
    <source>
        <dbReference type="EMBL" id="KAH6690288.1"/>
    </source>
</evidence>
<keyword evidence="2" id="KW-0472">Membrane</keyword>
<dbReference type="Proteomes" id="UP000770015">
    <property type="component" value="Unassembled WGS sequence"/>
</dbReference>
<keyword evidence="4" id="KW-1185">Reference proteome</keyword>
<proteinExistence type="predicted"/>
<dbReference type="PANTHER" id="PTHR28009">
    <property type="entry name" value="PHEROMONE ALPHA FACTOR RECEPTOR"/>
    <property type="match status" value="1"/>
</dbReference>
<feature type="transmembrane region" description="Helical" evidence="2">
    <location>
        <begin position="192"/>
        <end position="214"/>
    </location>
</feature>
<dbReference type="Gene3D" id="1.10.287.920">
    <property type="entry name" value="Pheromone alpha factor receptor"/>
    <property type="match status" value="1"/>
</dbReference>
<feature type="transmembrane region" description="Helical" evidence="2">
    <location>
        <begin position="124"/>
        <end position="146"/>
    </location>
</feature>
<name>A0A9P8VFK7_9PEZI</name>
<comment type="caution">
    <text evidence="3">The sequence shown here is derived from an EMBL/GenBank/DDBJ whole genome shotgun (WGS) entry which is preliminary data.</text>
</comment>
<feature type="region of interest" description="Disordered" evidence="1">
    <location>
        <begin position="320"/>
        <end position="384"/>
    </location>
</feature>
<dbReference type="GO" id="GO:0038038">
    <property type="term" value="C:G protein-coupled receptor homodimeric complex"/>
    <property type="evidence" value="ECO:0007669"/>
    <property type="project" value="TreeGrafter"/>
</dbReference>
<evidence type="ECO:0000313" key="4">
    <source>
        <dbReference type="Proteomes" id="UP000770015"/>
    </source>
</evidence>
<dbReference type="Pfam" id="PF02116">
    <property type="entry name" value="STE2"/>
    <property type="match status" value="1"/>
</dbReference>
<dbReference type="PANTHER" id="PTHR28009:SF1">
    <property type="entry name" value="PHEROMONE ALPHA FACTOR RECEPTOR"/>
    <property type="match status" value="1"/>
</dbReference>
<sequence>MSDFDPRKQVFYLIAADGETQVPVSLEDFATMQVFDITNGIHFGAQAGASIMLFFVALCLMPRFKLVKLSQWLQLSALVLNIARLILFAAFYTSPWNDPFAVWSGDYSHITSADITRNAASETLSLVIGILIQVILFVQAWAMLNLLSRRWKWTLAAISFLISLNVITFRFISGVVRIQSIITLNRVRPAHLAFTFIAYGWTQIASIIWYCVLFNSKLALHLIKHRGVLPSRHGLSAIEVLVITNGLLMFFPVVFSCLAFNDAISRRIEVASATQTLVILILILGTLIAQRVCSPNAAHTRRIDDTGSSGAAFKYGTGSSAGSAYPGGHRIPSTVTSHVEASPRSRDPATDSIEAELREIDSTDDAEKAGVRVNQEFERRVERA</sequence>
<dbReference type="InterPro" id="IPR000366">
    <property type="entry name" value="GPCR_STE2"/>
</dbReference>
<organism evidence="3 4">
    <name type="scientific">Plectosphaerella plurivora</name>
    <dbReference type="NCBI Taxonomy" id="936078"/>
    <lineage>
        <taxon>Eukaryota</taxon>
        <taxon>Fungi</taxon>
        <taxon>Dikarya</taxon>
        <taxon>Ascomycota</taxon>
        <taxon>Pezizomycotina</taxon>
        <taxon>Sordariomycetes</taxon>
        <taxon>Hypocreomycetidae</taxon>
        <taxon>Glomerellales</taxon>
        <taxon>Plectosphaerellaceae</taxon>
        <taxon>Plectosphaerella</taxon>
    </lineage>
</organism>
<keyword evidence="3" id="KW-0675">Receptor</keyword>
<reference evidence="3" key="1">
    <citation type="journal article" date="2021" name="Nat. Commun.">
        <title>Genetic determinants of endophytism in the Arabidopsis root mycobiome.</title>
        <authorList>
            <person name="Mesny F."/>
            <person name="Miyauchi S."/>
            <person name="Thiergart T."/>
            <person name="Pickel B."/>
            <person name="Atanasova L."/>
            <person name="Karlsson M."/>
            <person name="Huettel B."/>
            <person name="Barry K.W."/>
            <person name="Haridas S."/>
            <person name="Chen C."/>
            <person name="Bauer D."/>
            <person name="Andreopoulos W."/>
            <person name="Pangilinan J."/>
            <person name="LaButti K."/>
            <person name="Riley R."/>
            <person name="Lipzen A."/>
            <person name="Clum A."/>
            <person name="Drula E."/>
            <person name="Henrissat B."/>
            <person name="Kohler A."/>
            <person name="Grigoriev I.V."/>
            <person name="Martin F.M."/>
            <person name="Hacquard S."/>
        </authorList>
    </citation>
    <scope>NUCLEOTIDE SEQUENCE</scope>
    <source>
        <strain evidence="3">MPI-SDFR-AT-0117</strain>
    </source>
</reference>
<dbReference type="AlphaFoldDB" id="A0A9P8VFK7"/>
<dbReference type="OrthoDB" id="5402633at2759"/>
<evidence type="ECO:0000256" key="1">
    <source>
        <dbReference type="SAM" id="MobiDB-lite"/>
    </source>
</evidence>
<feature type="transmembrane region" description="Helical" evidence="2">
    <location>
        <begin position="235"/>
        <end position="261"/>
    </location>
</feature>
<evidence type="ECO:0000256" key="2">
    <source>
        <dbReference type="SAM" id="Phobius"/>
    </source>
</evidence>
<protein>
    <submittedName>
        <fullName evidence="3">Pheromone receptor</fullName>
    </submittedName>
</protein>
<feature type="transmembrane region" description="Helical" evidence="2">
    <location>
        <begin position="72"/>
        <end position="92"/>
    </location>
</feature>
<feature type="transmembrane region" description="Helical" evidence="2">
    <location>
        <begin position="273"/>
        <end position="293"/>
    </location>
</feature>
<dbReference type="InterPro" id="IPR027458">
    <property type="entry name" value="STE2_TM1-TM2_sf"/>
</dbReference>
<dbReference type="GO" id="GO:0000750">
    <property type="term" value="P:pheromone-dependent signal transduction involved in conjugation with cellular fusion"/>
    <property type="evidence" value="ECO:0007669"/>
    <property type="project" value="TreeGrafter"/>
</dbReference>
<gene>
    <name evidence="3" type="ORF">F5X68DRAFT_253189</name>
</gene>
<accession>A0A9P8VFK7</accession>
<feature type="compositionally biased region" description="Basic and acidic residues" evidence="1">
    <location>
        <begin position="341"/>
        <end position="384"/>
    </location>
</feature>
<keyword evidence="2" id="KW-0812">Transmembrane</keyword>
<feature type="transmembrane region" description="Helical" evidence="2">
    <location>
        <begin position="41"/>
        <end position="60"/>
    </location>
</feature>
<keyword evidence="2" id="KW-1133">Transmembrane helix</keyword>
<feature type="transmembrane region" description="Helical" evidence="2">
    <location>
        <begin position="153"/>
        <end position="172"/>
    </location>
</feature>
<dbReference type="EMBL" id="JAGSXJ010000006">
    <property type="protein sequence ID" value="KAH6690288.1"/>
    <property type="molecule type" value="Genomic_DNA"/>
</dbReference>